<dbReference type="WBParaSite" id="nRc.2.0.1.t32246-RA">
    <property type="protein sequence ID" value="nRc.2.0.1.t32246-RA"/>
    <property type="gene ID" value="nRc.2.0.1.g32246"/>
</dbReference>
<dbReference type="AlphaFoldDB" id="A0A915K0D6"/>
<organism evidence="1 2">
    <name type="scientific">Romanomermis culicivorax</name>
    <name type="common">Nematode worm</name>
    <dbReference type="NCBI Taxonomy" id="13658"/>
    <lineage>
        <taxon>Eukaryota</taxon>
        <taxon>Metazoa</taxon>
        <taxon>Ecdysozoa</taxon>
        <taxon>Nematoda</taxon>
        <taxon>Enoplea</taxon>
        <taxon>Dorylaimia</taxon>
        <taxon>Mermithida</taxon>
        <taxon>Mermithoidea</taxon>
        <taxon>Mermithidae</taxon>
        <taxon>Romanomermis</taxon>
    </lineage>
</organism>
<protein>
    <submittedName>
        <fullName evidence="2">Uncharacterized protein</fullName>
    </submittedName>
</protein>
<evidence type="ECO:0000313" key="2">
    <source>
        <dbReference type="WBParaSite" id="nRc.2.0.1.t32246-RA"/>
    </source>
</evidence>
<proteinExistence type="predicted"/>
<accession>A0A915K0D6</accession>
<reference evidence="2" key="1">
    <citation type="submission" date="2022-11" db="UniProtKB">
        <authorList>
            <consortium name="WormBaseParasite"/>
        </authorList>
    </citation>
    <scope>IDENTIFICATION</scope>
</reference>
<sequence>MFEERSTNKNTECLDEFISKGGWSNWLMSMDGLVASKKIMPYHLLLAIKWTMKLHKLLIDTGQGYCVNNIFNLTDGKLRLLNGKFETNSSIHHTCYIVEHLDKNTSDGCLNRSLIDGKLKIEIRRNMIRIYNSFKMDSLCRQRTADEIKTFAKTFYVLLCKLEVFDRKFYDPSCVSLMGKVDNCFLKENNLSDIYELESYLATIDVIKAKLTDDFIHISVYMSKLQYQTTHFAELVYLMQFAELVNLLNLVDDERQWCELFLFQLNIFASLYLNKVNGTSASILRLFLLISLKNDRLDAFNGFKKNHFEGKFRQNLPFLSDGQLTEMKALVEDKLN</sequence>
<keyword evidence="1" id="KW-1185">Reference proteome</keyword>
<name>A0A915K0D6_ROMCU</name>
<dbReference type="Proteomes" id="UP000887565">
    <property type="component" value="Unplaced"/>
</dbReference>
<evidence type="ECO:0000313" key="1">
    <source>
        <dbReference type="Proteomes" id="UP000887565"/>
    </source>
</evidence>